<evidence type="ECO:0000313" key="2">
    <source>
        <dbReference type="Proteomes" id="UP000800200"/>
    </source>
</evidence>
<dbReference type="EMBL" id="ML994704">
    <property type="protein sequence ID" value="KAF2176618.1"/>
    <property type="molecule type" value="Genomic_DNA"/>
</dbReference>
<gene>
    <name evidence="1" type="ORF">K469DRAFT_399319</name>
</gene>
<reference evidence="1" key="1">
    <citation type="journal article" date="2020" name="Stud. Mycol.">
        <title>101 Dothideomycetes genomes: a test case for predicting lifestyles and emergence of pathogens.</title>
        <authorList>
            <person name="Haridas S."/>
            <person name="Albert R."/>
            <person name="Binder M."/>
            <person name="Bloem J."/>
            <person name="Labutti K."/>
            <person name="Salamov A."/>
            <person name="Andreopoulos B."/>
            <person name="Baker S."/>
            <person name="Barry K."/>
            <person name="Bills G."/>
            <person name="Bluhm B."/>
            <person name="Cannon C."/>
            <person name="Castanera R."/>
            <person name="Culley D."/>
            <person name="Daum C."/>
            <person name="Ezra D."/>
            <person name="Gonzalez J."/>
            <person name="Henrissat B."/>
            <person name="Kuo A."/>
            <person name="Liang C."/>
            <person name="Lipzen A."/>
            <person name="Lutzoni F."/>
            <person name="Magnuson J."/>
            <person name="Mondo S."/>
            <person name="Nolan M."/>
            <person name="Ohm R."/>
            <person name="Pangilinan J."/>
            <person name="Park H.-J."/>
            <person name="Ramirez L."/>
            <person name="Alfaro M."/>
            <person name="Sun H."/>
            <person name="Tritt A."/>
            <person name="Yoshinaga Y."/>
            <person name="Zwiers L.-H."/>
            <person name="Turgeon B."/>
            <person name="Goodwin S."/>
            <person name="Spatafora J."/>
            <person name="Crous P."/>
            <person name="Grigoriev I."/>
        </authorList>
    </citation>
    <scope>NUCLEOTIDE SEQUENCE</scope>
    <source>
        <strain evidence="1">CBS 207.26</strain>
    </source>
</reference>
<name>A0A6A6DDT4_9PEZI</name>
<dbReference type="AlphaFoldDB" id="A0A6A6DDT4"/>
<organism evidence="1 2">
    <name type="scientific">Zopfia rhizophila CBS 207.26</name>
    <dbReference type="NCBI Taxonomy" id="1314779"/>
    <lineage>
        <taxon>Eukaryota</taxon>
        <taxon>Fungi</taxon>
        <taxon>Dikarya</taxon>
        <taxon>Ascomycota</taxon>
        <taxon>Pezizomycotina</taxon>
        <taxon>Dothideomycetes</taxon>
        <taxon>Dothideomycetes incertae sedis</taxon>
        <taxon>Zopfiaceae</taxon>
        <taxon>Zopfia</taxon>
    </lineage>
</organism>
<proteinExistence type="predicted"/>
<keyword evidence="2" id="KW-1185">Reference proteome</keyword>
<protein>
    <submittedName>
        <fullName evidence="1">Uncharacterized protein</fullName>
    </submittedName>
</protein>
<accession>A0A6A6DDT4</accession>
<evidence type="ECO:0000313" key="1">
    <source>
        <dbReference type="EMBL" id="KAF2176618.1"/>
    </source>
</evidence>
<dbReference type="Proteomes" id="UP000800200">
    <property type="component" value="Unassembled WGS sequence"/>
</dbReference>
<sequence length="155" mass="17863">MPHDHHRPWPPFAKARKKSISDYNNPACISWLYRATGSISGQARDKSYEWATNPATWEFAEHTKRHSCSTTVLYGQLMVFVRDGAFFNPYPFNDHANFLAVDNGESTRPRKRMRLSLTREEHYTSKTLTSSQVFSTYQPTPDPPGESIGSYRLFL</sequence>